<dbReference type="FunFam" id="3.20.80.10:FF:000002">
    <property type="entry name" value="Heme-binding protein 2"/>
    <property type="match status" value="1"/>
</dbReference>
<dbReference type="Gramene" id="KCW86996">
    <property type="protein sequence ID" value="KCW86996"/>
    <property type="gene ID" value="EUGRSUZ_B03554"/>
</dbReference>
<proteinExistence type="inferred from homology"/>
<dbReference type="EMBL" id="KK198754">
    <property type="protein sequence ID" value="KCW86996.1"/>
    <property type="molecule type" value="Genomic_DNA"/>
</dbReference>
<evidence type="ECO:0008006" key="4">
    <source>
        <dbReference type="Google" id="ProtNLM"/>
    </source>
</evidence>
<dbReference type="KEGG" id="egr:104433729"/>
<dbReference type="PANTHER" id="PTHR11220">
    <property type="entry name" value="HEME-BINDING PROTEIN-RELATED"/>
    <property type="match status" value="1"/>
</dbReference>
<dbReference type="InterPro" id="IPR006917">
    <property type="entry name" value="SOUL_heme-bd"/>
</dbReference>
<dbReference type="OMA" id="HCEVWYV"/>
<dbReference type="OrthoDB" id="6424451at2759"/>
<evidence type="ECO:0000256" key="1">
    <source>
        <dbReference type="ARBA" id="ARBA00009817"/>
    </source>
</evidence>
<dbReference type="InterPro" id="IPR011256">
    <property type="entry name" value="Reg_factor_effector_dom_sf"/>
</dbReference>
<sequence length="224" mass="25078">MRSLALLIFAVAAALLTPEEKAGCEGKGASGYGEPANCRRLECAPYRVVLSRSEFEIRRYRSASWISTPPINSSSYEYAVRRGFDILFSYIQGNNKQGAKLDMTAPVLVHVFPSTGPFCNSSFVVHFYVPKKYQPDPPLSDQVRPVKLPGRHSYAGVRRFGGFMNDSNIPAQVSVLEKSLEAAKGNDSSTLRKHHRVTAWYSVAGYNSPFEYENRVNEVILWFD</sequence>
<dbReference type="PANTHER" id="PTHR11220:SF59">
    <property type="entry name" value="HEME-BINDING PROTEIN 2-LIKE"/>
    <property type="match status" value="1"/>
</dbReference>
<dbReference type="Pfam" id="PF04832">
    <property type="entry name" value="SOUL"/>
    <property type="match status" value="1"/>
</dbReference>
<dbReference type="eggNOG" id="ENOG502RZYR">
    <property type="taxonomic scope" value="Eukaryota"/>
</dbReference>
<dbReference type="AlphaFoldDB" id="A0A059D9C8"/>
<evidence type="ECO:0000313" key="3">
    <source>
        <dbReference type="EMBL" id="KCW86996.1"/>
    </source>
</evidence>
<reference evidence="3" key="1">
    <citation type="submission" date="2013-07" db="EMBL/GenBank/DDBJ databases">
        <title>The genome of Eucalyptus grandis.</title>
        <authorList>
            <person name="Schmutz J."/>
            <person name="Hayes R."/>
            <person name="Myburg A."/>
            <person name="Tuskan G."/>
            <person name="Grattapaglia D."/>
            <person name="Rokhsar D.S."/>
        </authorList>
    </citation>
    <scope>NUCLEOTIDE SEQUENCE</scope>
    <source>
        <tissue evidence="3">Leaf extractions</tissue>
    </source>
</reference>
<feature type="signal peptide" evidence="2">
    <location>
        <begin position="1"/>
        <end position="22"/>
    </location>
</feature>
<feature type="chain" id="PRO_5001570046" description="SOUL heme-binding protein" evidence="2">
    <location>
        <begin position="23"/>
        <end position="224"/>
    </location>
</feature>
<name>A0A059D9C8_EUCGR</name>
<organism evidence="3">
    <name type="scientific">Eucalyptus grandis</name>
    <name type="common">Flooded gum</name>
    <dbReference type="NCBI Taxonomy" id="71139"/>
    <lineage>
        <taxon>Eukaryota</taxon>
        <taxon>Viridiplantae</taxon>
        <taxon>Streptophyta</taxon>
        <taxon>Embryophyta</taxon>
        <taxon>Tracheophyta</taxon>
        <taxon>Spermatophyta</taxon>
        <taxon>Magnoliopsida</taxon>
        <taxon>eudicotyledons</taxon>
        <taxon>Gunneridae</taxon>
        <taxon>Pentapetalae</taxon>
        <taxon>rosids</taxon>
        <taxon>malvids</taxon>
        <taxon>Myrtales</taxon>
        <taxon>Myrtaceae</taxon>
        <taxon>Myrtoideae</taxon>
        <taxon>Eucalypteae</taxon>
        <taxon>Eucalyptus</taxon>
    </lineage>
</organism>
<protein>
    <recommendedName>
        <fullName evidence="4">SOUL heme-binding protein</fullName>
    </recommendedName>
</protein>
<evidence type="ECO:0000256" key="2">
    <source>
        <dbReference type="SAM" id="SignalP"/>
    </source>
</evidence>
<comment type="similarity">
    <text evidence="1">Belongs to the HEBP family.</text>
</comment>
<keyword evidence="2" id="KW-0732">Signal</keyword>
<dbReference type="InParanoid" id="A0A059D9C8"/>
<gene>
    <name evidence="3" type="ORF">EUGRSUZ_B03554</name>
</gene>
<accession>A0A059D9C8</accession>
<dbReference type="SUPFAM" id="SSF55136">
    <property type="entry name" value="Probable bacterial effector-binding domain"/>
    <property type="match status" value="1"/>
</dbReference>
<dbReference type="Gene3D" id="3.20.80.10">
    <property type="entry name" value="Regulatory factor, effector binding domain"/>
    <property type="match status" value="1"/>
</dbReference>